<proteinExistence type="predicted"/>
<dbReference type="PROSITE" id="PS50903">
    <property type="entry name" value="RUBREDOXIN_LIKE"/>
    <property type="match status" value="1"/>
</dbReference>
<name>A0A645FHA9_9ZZZZ</name>
<dbReference type="AlphaFoldDB" id="A0A645FHA9"/>
<sequence length="151" mass="16439">MMDRASRSPAAMAAICSNLAKACQKQMRSEESQLFAALESYFSSKRETDKTATLPALETLFREDLDTLIVQCEELATEACDRGTLRALTWGKKVTAIHKSLLSRHAKQQEGLLAGSSLYVCEACGYIAVAAATPEMCPICKVPASRFSRLG</sequence>
<gene>
    <name evidence="2" type="ORF">SDC9_160671</name>
</gene>
<dbReference type="InterPro" id="IPR048574">
    <property type="entry name" value="RUBY_RBDX"/>
</dbReference>
<dbReference type="Pfam" id="PF21349">
    <property type="entry name" value="RUBY_RBDX"/>
    <property type="match status" value="1"/>
</dbReference>
<reference evidence="2" key="1">
    <citation type="submission" date="2019-08" db="EMBL/GenBank/DDBJ databases">
        <authorList>
            <person name="Kucharzyk K."/>
            <person name="Murdoch R.W."/>
            <person name="Higgins S."/>
            <person name="Loffler F."/>
        </authorList>
    </citation>
    <scope>NUCLEOTIDE SEQUENCE</scope>
</reference>
<dbReference type="EMBL" id="VSSQ01059847">
    <property type="protein sequence ID" value="MPN13350.1"/>
    <property type="molecule type" value="Genomic_DNA"/>
</dbReference>
<evidence type="ECO:0000259" key="1">
    <source>
        <dbReference type="PROSITE" id="PS50903"/>
    </source>
</evidence>
<dbReference type="Gene3D" id="2.20.28.10">
    <property type="match status" value="1"/>
</dbReference>
<evidence type="ECO:0000313" key="2">
    <source>
        <dbReference type="EMBL" id="MPN13350.1"/>
    </source>
</evidence>
<accession>A0A645FHA9</accession>
<organism evidence="2">
    <name type="scientific">bioreactor metagenome</name>
    <dbReference type="NCBI Taxonomy" id="1076179"/>
    <lineage>
        <taxon>unclassified sequences</taxon>
        <taxon>metagenomes</taxon>
        <taxon>ecological metagenomes</taxon>
    </lineage>
</organism>
<comment type="caution">
    <text evidence="2">The sequence shown here is derived from an EMBL/GenBank/DDBJ whole genome shotgun (WGS) entry which is preliminary data.</text>
</comment>
<dbReference type="GO" id="GO:0005506">
    <property type="term" value="F:iron ion binding"/>
    <property type="evidence" value="ECO:0007669"/>
    <property type="project" value="InterPro"/>
</dbReference>
<feature type="domain" description="Rubredoxin-like" evidence="1">
    <location>
        <begin position="116"/>
        <end position="150"/>
    </location>
</feature>
<dbReference type="InterPro" id="IPR024934">
    <property type="entry name" value="Rubredoxin-like_dom"/>
</dbReference>
<dbReference type="SUPFAM" id="SSF57802">
    <property type="entry name" value="Rubredoxin-like"/>
    <property type="match status" value="1"/>
</dbReference>
<protein>
    <recommendedName>
        <fullName evidence="1">Rubredoxin-like domain-containing protein</fullName>
    </recommendedName>
</protein>